<feature type="compositionally biased region" description="Basic and acidic residues" evidence="1">
    <location>
        <begin position="24"/>
        <end position="33"/>
    </location>
</feature>
<name>A0A1J4KEE2_9EUKA</name>
<organism evidence="2 3">
    <name type="scientific">Tritrichomonas foetus</name>
    <dbReference type="NCBI Taxonomy" id="1144522"/>
    <lineage>
        <taxon>Eukaryota</taxon>
        <taxon>Metamonada</taxon>
        <taxon>Parabasalia</taxon>
        <taxon>Tritrichomonadida</taxon>
        <taxon>Tritrichomonadidae</taxon>
        <taxon>Tritrichomonas</taxon>
    </lineage>
</organism>
<feature type="compositionally biased region" description="Polar residues" evidence="1">
    <location>
        <begin position="173"/>
        <end position="183"/>
    </location>
</feature>
<dbReference type="GeneID" id="94836932"/>
<gene>
    <name evidence="2" type="ORF">TRFO_21855</name>
</gene>
<dbReference type="Proteomes" id="UP000179807">
    <property type="component" value="Unassembled WGS sequence"/>
</dbReference>
<dbReference type="EMBL" id="MLAK01000643">
    <property type="protein sequence ID" value="OHT09288.1"/>
    <property type="molecule type" value="Genomic_DNA"/>
</dbReference>
<dbReference type="PANTHER" id="PTHR21356">
    <property type="entry name" value="ARMADILLO REPEAT CONTAINING 2"/>
    <property type="match status" value="1"/>
</dbReference>
<sequence length="633" mass="71710">MMRKKVITIREKPKQIPRQLPPMERPETPRNDSRSLNSARSSNLHNLSISRFSDLNEVGVSAFESIKELFESAQNTDDLAFAVQSFESASKSLEETKNFASYDLNAYHQLYPLLLPLVDKAPGRVLIQLVNALRHILNAIDLSETVKPQPPTTPKLRRGNSRLKKLEPLPPLDNSNPEQNDQNSRQKDSPTEHFNQFMSKILYKMSNDKTNDEIFSNPDLIFNIVALSGPSHKIDTRTYAVATLKNETHNASFRKILIKISNFPELFKVFESPTKKPQLLQQCAGVCRNLILDPENIDLLIKYHVHLYLFHTMIRFTDSGDYCFACFRILTKMSERPEVRHSVLKKFGDDKILTLFFTLLVNHPSNHQLLSRLAYVFADFASYEQTFTLAAGKITDPYSISVLTDVLSNPEILSDSELTALLLQVVANLSVDEECSSLLSFGDTIAKLFVGRTFKKDDRLGFNLLCTASNFTFHDHYWSPKELIEALPIAIISQHNLSIIEALRSLCNLALASNSMLIDSKIPELLGILMKHVNPDIVLYSLQTLANLINHAGIRRRFRSDGFVESLLEILEGDEIDELELEAVAALIMNFGAITQDEAQKFLDALDMFEIPPGSDIPLAFRNFLKQQLRVDC</sequence>
<comment type="caution">
    <text evidence="2">The sequence shown here is derived from an EMBL/GenBank/DDBJ whole genome shotgun (WGS) entry which is preliminary data.</text>
</comment>
<proteinExistence type="predicted"/>
<accession>A0A1J4KEE2</accession>
<dbReference type="PANTHER" id="PTHR21356:SF1">
    <property type="entry name" value="ARMADILLO REPEAT-CONTAINING PROTEIN 2"/>
    <property type="match status" value="1"/>
</dbReference>
<reference evidence="2" key="1">
    <citation type="submission" date="2016-10" db="EMBL/GenBank/DDBJ databases">
        <authorList>
            <person name="Benchimol M."/>
            <person name="Almeida L.G."/>
            <person name="Vasconcelos A.T."/>
            <person name="Perreira-Neves A."/>
            <person name="Rosa I.A."/>
            <person name="Tasca T."/>
            <person name="Bogo M.R."/>
            <person name="de Souza W."/>
        </authorList>
    </citation>
    <scope>NUCLEOTIDE SEQUENCE [LARGE SCALE GENOMIC DNA]</scope>
    <source>
        <strain evidence="2">K</strain>
    </source>
</reference>
<protein>
    <recommendedName>
        <fullName evidence="4">Armadillo/beta-catenin-like repeat family protein</fullName>
    </recommendedName>
</protein>
<evidence type="ECO:0000256" key="1">
    <source>
        <dbReference type="SAM" id="MobiDB-lite"/>
    </source>
</evidence>
<dbReference type="InterPro" id="IPR038905">
    <property type="entry name" value="ARMC2"/>
</dbReference>
<dbReference type="SUPFAM" id="SSF48371">
    <property type="entry name" value="ARM repeat"/>
    <property type="match status" value="1"/>
</dbReference>
<dbReference type="AlphaFoldDB" id="A0A1J4KEE2"/>
<evidence type="ECO:0008006" key="4">
    <source>
        <dbReference type="Google" id="ProtNLM"/>
    </source>
</evidence>
<dbReference type="InterPro" id="IPR011989">
    <property type="entry name" value="ARM-like"/>
</dbReference>
<keyword evidence="3" id="KW-1185">Reference proteome</keyword>
<dbReference type="InterPro" id="IPR016024">
    <property type="entry name" value="ARM-type_fold"/>
</dbReference>
<feature type="region of interest" description="Disordered" evidence="1">
    <location>
        <begin position="145"/>
        <end position="191"/>
    </location>
</feature>
<dbReference type="VEuPathDB" id="TrichDB:TRFO_21855"/>
<dbReference type="GO" id="GO:0044782">
    <property type="term" value="P:cilium organization"/>
    <property type="evidence" value="ECO:0007669"/>
    <property type="project" value="TreeGrafter"/>
</dbReference>
<evidence type="ECO:0000313" key="3">
    <source>
        <dbReference type="Proteomes" id="UP000179807"/>
    </source>
</evidence>
<evidence type="ECO:0000313" key="2">
    <source>
        <dbReference type="EMBL" id="OHT09288.1"/>
    </source>
</evidence>
<dbReference type="RefSeq" id="XP_068362424.1">
    <property type="nucleotide sequence ID" value="XM_068502228.1"/>
</dbReference>
<dbReference type="Gene3D" id="1.25.10.10">
    <property type="entry name" value="Leucine-rich Repeat Variant"/>
    <property type="match status" value="2"/>
</dbReference>
<dbReference type="OrthoDB" id="247006at2759"/>
<feature type="region of interest" description="Disordered" evidence="1">
    <location>
        <begin position="13"/>
        <end position="40"/>
    </location>
</feature>